<feature type="domain" description="SIS" evidence="9">
    <location>
        <begin position="363"/>
        <end position="502"/>
    </location>
</feature>
<feature type="domain" description="SIS" evidence="9">
    <location>
        <begin position="535"/>
        <end position="675"/>
    </location>
</feature>
<dbReference type="GO" id="GO:0006047">
    <property type="term" value="P:UDP-N-acetylglucosamine metabolic process"/>
    <property type="evidence" value="ECO:0007669"/>
    <property type="project" value="TreeGrafter"/>
</dbReference>
<gene>
    <name evidence="10" type="ORF">PYX00_010845</name>
</gene>
<dbReference type="PROSITE" id="PS51464">
    <property type="entry name" value="SIS"/>
    <property type="match status" value="2"/>
</dbReference>
<dbReference type="FunFam" id="3.40.50.10490:FF:000002">
    <property type="entry name" value="Glutamine--fructose-6-phosphate aminotransferase [isomerizing]"/>
    <property type="match status" value="1"/>
</dbReference>
<comment type="caution">
    <text evidence="10">The sequence shown here is derived from an EMBL/GenBank/DDBJ whole genome shotgun (WGS) entry which is preliminary data.</text>
</comment>
<dbReference type="InterPro" id="IPR029055">
    <property type="entry name" value="Ntn_hydrolases_N"/>
</dbReference>
<dbReference type="Gene3D" id="3.40.50.10490">
    <property type="entry name" value="Glucose-6-phosphate isomerase like protein, domain 1"/>
    <property type="match status" value="2"/>
</dbReference>
<evidence type="ECO:0000256" key="7">
    <source>
        <dbReference type="ARBA" id="ARBA00022962"/>
    </source>
</evidence>
<dbReference type="NCBIfam" id="NF001484">
    <property type="entry name" value="PRK00331.1"/>
    <property type="match status" value="1"/>
</dbReference>
<evidence type="ECO:0000259" key="9">
    <source>
        <dbReference type="PROSITE" id="PS51464"/>
    </source>
</evidence>
<dbReference type="GO" id="GO:0046349">
    <property type="term" value="P:amino sugar biosynthetic process"/>
    <property type="evidence" value="ECO:0007669"/>
    <property type="project" value="UniProtKB-ARBA"/>
</dbReference>
<comment type="pathway">
    <text evidence="2">Nucleotide-sugar biosynthesis; UDP-N-acetyl-alpha-D-glucosamine biosynthesis; alpha-D-glucosamine 6-phosphate from D-fructose 6-phosphate: step 1/1.</text>
</comment>
<dbReference type="InterPro" id="IPR046348">
    <property type="entry name" value="SIS_dom_sf"/>
</dbReference>
<keyword evidence="7" id="KW-0315">Glutamine amidotransferase</keyword>
<sequence>MCGIFGYANFLTPRRKREIADILINGLRRIEYRGYDSAGCAIQCDDNKEFTLFREVGKVENLNKHIQSQSSVNLERAVESHVGIAHTRWATHGRPSRDNTHPLRSDRKGKFVCVHNGIITNFKELRAYLETKNMRFESETDTEVAAKLALLFYNDMVKRGEVPSFIEIVKRVAKNCHGAFAFVFISSLFPNEMVAVRKSSPLLIGIRTQSKLTLDFLDVNFGSKKDDDTKSMLLAHKYISPMNSAIHNTNLEDNQMELFLASDASAIIEHTKKVIYLEDDDIAYIAKGNLHIHRPNSLENDLVKKNTRDVHTIETELAEIMKGSYKHFMLKEIFEQPESIVNTMRGRVNFDTNEVLLGGLQSYIRTIKKSSRIIFIACGTSYHACLANRTLFEELVDIPVQVEISSDFIDRRGIITRSDCCFFVSQSGETADTILALRYCQERGALCVGITNTVGSTISRETSCGVNINAGPEIGVASTKAYTSQYVSLVLIALMLSQDNLSQRKRREEIVGGLRGIGDMVRQTLKLNNAIERLSTEELKNEKNLIILGRGYQHATCLEGALKIKELTYIPTEGILSGELKHGPIALIDENSRVIFVVSNDRDVAKAQNAVQQVLSRKGKLIIICAMDLMKEYEGLPCIGVPSTVDCLQGLLSVIPLQLLAYHISVAKGYDVDCPRNLAKSVTVE</sequence>
<evidence type="ECO:0000256" key="3">
    <source>
        <dbReference type="ARBA" id="ARBA00012916"/>
    </source>
</evidence>
<evidence type="ECO:0000313" key="10">
    <source>
        <dbReference type="EMBL" id="KAL0263894.1"/>
    </source>
</evidence>
<dbReference type="SUPFAM" id="SSF56235">
    <property type="entry name" value="N-terminal nucleophile aminohydrolases (Ntn hydrolases)"/>
    <property type="match status" value="1"/>
</dbReference>
<proteinExistence type="predicted"/>
<keyword evidence="4" id="KW-0032">Aminotransferase</keyword>
<accession>A0AAW2H682</accession>
<name>A0AAW2H682_9NEOP</name>
<dbReference type="CDD" id="cd05008">
    <property type="entry name" value="SIS_GlmS_GlmD_1"/>
    <property type="match status" value="1"/>
</dbReference>
<comment type="catalytic activity">
    <reaction evidence="1">
        <text>D-fructose 6-phosphate + L-glutamine = D-glucosamine 6-phosphate + L-glutamate</text>
        <dbReference type="Rhea" id="RHEA:13237"/>
        <dbReference type="ChEBI" id="CHEBI:29985"/>
        <dbReference type="ChEBI" id="CHEBI:58359"/>
        <dbReference type="ChEBI" id="CHEBI:58725"/>
        <dbReference type="ChEBI" id="CHEBI:61527"/>
        <dbReference type="EC" id="2.6.1.16"/>
    </reaction>
</comment>
<dbReference type="CDD" id="cd05009">
    <property type="entry name" value="SIS_GlmS_GlmD_2"/>
    <property type="match status" value="1"/>
</dbReference>
<keyword evidence="5" id="KW-0808">Transferase</keyword>
<dbReference type="Pfam" id="PF01380">
    <property type="entry name" value="SIS"/>
    <property type="match status" value="2"/>
</dbReference>
<evidence type="ECO:0000256" key="1">
    <source>
        <dbReference type="ARBA" id="ARBA00001031"/>
    </source>
</evidence>
<protein>
    <recommendedName>
        <fullName evidence="3">glutamine--fructose-6-phosphate transaminase (isomerizing)</fullName>
        <ecNumber evidence="3">2.6.1.16</ecNumber>
    </recommendedName>
</protein>
<dbReference type="SUPFAM" id="SSF53697">
    <property type="entry name" value="SIS domain"/>
    <property type="match status" value="1"/>
</dbReference>
<dbReference type="GO" id="GO:0006002">
    <property type="term" value="P:fructose 6-phosphate metabolic process"/>
    <property type="evidence" value="ECO:0007669"/>
    <property type="project" value="TreeGrafter"/>
</dbReference>
<dbReference type="AlphaFoldDB" id="A0AAW2H682"/>
<dbReference type="InterPro" id="IPR017932">
    <property type="entry name" value="GATase_2_dom"/>
</dbReference>
<dbReference type="FunFam" id="3.60.20.10:FF:000052">
    <property type="entry name" value="Glutamine--fructose-6-phosphate aminotransferase [isomerizing] 2"/>
    <property type="match status" value="1"/>
</dbReference>
<dbReference type="InterPro" id="IPR035466">
    <property type="entry name" value="GlmS/AgaS_SIS"/>
</dbReference>
<dbReference type="CDD" id="cd00714">
    <property type="entry name" value="GFAT"/>
    <property type="match status" value="1"/>
</dbReference>
<evidence type="ECO:0000259" key="8">
    <source>
        <dbReference type="PROSITE" id="PS51278"/>
    </source>
</evidence>
<dbReference type="InterPro" id="IPR047084">
    <property type="entry name" value="GFAT_N"/>
</dbReference>
<dbReference type="InterPro" id="IPR035490">
    <property type="entry name" value="GlmS/FrlB_SIS"/>
</dbReference>
<evidence type="ECO:0000256" key="4">
    <source>
        <dbReference type="ARBA" id="ARBA00022576"/>
    </source>
</evidence>
<dbReference type="FunFam" id="3.40.50.10490:FF:000001">
    <property type="entry name" value="Glutamine--fructose-6-phosphate aminotransferase [isomerizing]"/>
    <property type="match status" value="1"/>
</dbReference>
<dbReference type="PANTHER" id="PTHR10937:SF0">
    <property type="entry name" value="GLUTAMINE--FRUCTOSE-6-PHOSPHATE TRANSAMINASE (ISOMERIZING)"/>
    <property type="match status" value="1"/>
</dbReference>
<evidence type="ECO:0000256" key="2">
    <source>
        <dbReference type="ARBA" id="ARBA00004775"/>
    </source>
</evidence>
<dbReference type="InterPro" id="IPR005855">
    <property type="entry name" value="GFAT"/>
</dbReference>
<dbReference type="InterPro" id="IPR001347">
    <property type="entry name" value="SIS_dom"/>
</dbReference>
<dbReference type="PROSITE" id="PS51278">
    <property type="entry name" value="GATASE_TYPE_2"/>
    <property type="match status" value="1"/>
</dbReference>
<dbReference type="GO" id="GO:0004360">
    <property type="term" value="F:glutamine-fructose-6-phosphate transaminase (isomerizing) activity"/>
    <property type="evidence" value="ECO:0007669"/>
    <property type="project" value="UniProtKB-EC"/>
</dbReference>
<dbReference type="GO" id="GO:0006487">
    <property type="term" value="P:protein N-linked glycosylation"/>
    <property type="evidence" value="ECO:0007669"/>
    <property type="project" value="TreeGrafter"/>
</dbReference>
<keyword evidence="6" id="KW-0677">Repeat</keyword>
<evidence type="ECO:0000256" key="5">
    <source>
        <dbReference type="ARBA" id="ARBA00022679"/>
    </source>
</evidence>
<dbReference type="Pfam" id="PF13522">
    <property type="entry name" value="GATase_6"/>
    <property type="match status" value="1"/>
</dbReference>
<dbReference type="Gene3D" id="3.60.20.10">
    <property type="entry name" value="Glutamine Phosphoribosylpyrophosphate, subunit 1, domain 1"/>
    <property type="match status" value="1"/>
</dbReference>
<dbReference type="PANTHER" id="PTHR10937">
    <property type="entry name" value="GLUCOSAMINE--FRUCTOSE-6-PHOSPHATE AMINOTRANSFERASE, ISOMERIZING"/>
    <property type="match status" value="1"/>
</dbReference>
<dbReference type="EC" id="2.6.1.16" evidence="3"/>
<feature type="domain" description="Glutamine amidotransferase type-2" evidence="8">
    <location>
        <begin position="2"/>
        <end position="288"/>
    </location>
</feature>
<reference evidence="10" key="1">
    <citation type="journal article" date="2024" name="Gigascience">
        <title>Chromosome-level genome of the poultry shaft louse Menopon gallinae provides insight into the host-switching and adaptive evolution of parasitic lice.</title>
        <authorList>
            <person name="Xu Y."/>
            <person name="Ma L."/>
            <person name="Liu S."/>
            <person name="Liang Y."/>
            <person name="Liu Q."/>
            <person name="He Z."/>
            <person name="Tian L."/>
            <person name="Duan Y."/>
            <person name="Cai W."/>
            <person name="Li H."/>
            <person name="Song F."/>
        </authorList>
    </citation>
    <scope>NUCLEOTIDE SEQUENCE</scope>
    <source>
        <strain evidence="10">Cailab_2023a</strain>
    </source>
</reference>
<organism evidence="10">
    <name type="scientific">Menopon gallinae</name>
    <name type="common">poultry shaft louse</name>
    <dbReference type="NCBI Taxonomy" id="328185"/>
    <lineage>
        <taxon>Eukaryota</taxon>
        <taxon>Metazoa</taxon>
        <taxon>Ecdysozoa</taxon>
        <taxon>Arthropoda</taxon>
        <taxon>Hexapoda</taxon>
        <taxon>Insecta</taxon>
        <taxon>Pterygota</taxon>
        <taxon>Neoptera</taxon>
        <taxon>Paraneoptera</taxon>
        <taxon>Psocodea</taxon>
        <taxon>Troctomorpha</taxon>
        <taxon>Phthiraptera</taxon>
        <taxon>Amblycera</taxon>
        <taxon>Menoponidae</taxon>
        <taxon>Menopon</taxon>
    </lineage>
</organism>
<dbReference type="EMBL" id="JARGDH010000083">
    <property type="protein sequence ID" value="KAL0263894.1"/>
    <property type="molecule type" value="Genomic_DNA"/>
</dbReference>
<dbReference type="GO" id="GO:0097367">
    <property type="term" value="F:carbohydrate derivative binding"/>
    <property type="evidence" value="ECO:0007669"/>
    <property type="project" value="InterPro"/>
</dbReference>
<evidence type="ECO:0000256" key="6">
    <source>
        <dbReference type="ARBA" id="ARBA00022737"/>
    </source>
</evidence>
<dbReference type="NCBIfam" id="TIGR01135">
    <property type="entry name" value="glmS"/>
    <property type="match status" value="1"/>
</dbReference>